<evidence type="ECO:0000256" key="1">
    <source>
        <dbReference type="SAM" id="MobiDB-lite"/>
    </source>
</evidence>
<feature type="compositionally biased region" description="Polar residues" evidence="1">
    <location>
        <begin position="102"/>
        <end position="113"/>
    </location>
</feature>
<dbReference type="EMBL" id="CP000463">
    <property type="protein sequence ID" value="ABJ08141.1"/>
    <property type="molecule type" value="Genomic_DNA"/>
</dbReference>
<evidence type="ECO:0000313" key="2">
    <source>
        <dbReference type="EMBL" id="ABJ08141.1"/>
    </source>
</evidence>
<dbReference type="eggNOG" id="ENOG5030256">
    <property type="taxonomic scope" value="Bacteria"/>
</dbReference>
<feature type="compositionally biased region" description="Basic and acidic residues" evidence="1">
    <location>
        <begin position="10"/>
        <end position="22"/>
    </location>
</feature>
<gene>
    <name evidence="2" type="ordered locus">RPE_4216</name>
</gene>
<dbReference type="HOGENOM" id="CLU_157974_1_0_5"/>
<dbReference type="AlphaFoldDB" id="Q07IU3"/>
<name>Q07IU3_RHOP5</name>
<reference evidence="2" key="1">
    <citation type="submission" date="2006-09" db="EMBL/GenBank/DDBJ databases">
        <title>Complete sequence of Rhodopseudomonas palustris BisA53.</title>
        <authorList>
            <consortium name="US DOE Joint Genome Institute"/>
            <person name="Copeland A."/>
            <person name="Lucas S."/>
            <person name="Lapidus A."/>
            <person name="Barry K."/>
            <person name="Detter J.C."/>
            <person name="Glavina del Rio T."/>
            <person name="Hammon N."/>
            <person name="Israni S."/>
            <person name="Dalin E."/>
            <person name="Tice H."/>
            <person name="Pitluck S."/>
            <person name="Chain P."/>
            <person name="Malfatti S."/>
            <person name="Shin M."/>
            <person name="Vergez L."/>
            <person name="Schmutz J."/>
            <person name="Larimer F."/>
            <person name="Land M."/>
            <person name="Hauser L."/>
            <person name="Pelletier D.A."/>
            <person name="Kyrpides N."/>
            <person name="Kim E."/>
            <person name="Harwood C.S."/>
            <person name="Oda Y."/>
            <person name="Richardson P."/>
        </authorList>
    </citation>
    <scope>NUCLEOTIDE SEQUENCE [LARGE SCALE GENOMIC DNA]</scope>
    <source>
        <strain evidence="2">BisA53</strain>
    </source>
</reference>
<accession>Q07IU3</accession>
<organism evidence="2">
    <name type="scientific">Rhodopseudomonas palustris (strain BisA53)</name>
    <dbReference type="NCBI Taxonomy" id="316055"/>
    <lineage>
        <taxon>Bacteria</taxon>
        <taxon>Pseudomonadati</taxon>
        <taxon>Pseudomonadota</taxon>
        <taxon>Alphaproteobacteria</taxon>
        <taxon>Hyphomicrobiales</taxon>
        <taxon>Nitrobacteraceae</taxon>
        <taxon>Rhodopseudomonas</taxon>
    </lineage>
</organism>
<dbReference type="KEGG" id="rpe:RPE_4216"/>
<protein>
    <submittedName>
        <fullName evidence="2">Uncharacterized protein</fullName>
    </submittedName>
</protein>
<proteinExistence type="predicted"/>
<feature type="region of interest" description="Disordered" evidence="1">
    <location>
        <begin position="90"/>
        <end position="113"/>
    </location>
</feature>
<feature type="region of interest" description="Disordered" evidence="1">
    <location>
        <begin position="1"/>
        <end position="23"/>
    </location>
</feature>
<dbReference type="STRING" id="316055.RPE_4216"/>
<sequence length="113" mass="12391">MPRPRGQNVCRDEDKAARDRRQAWPPRRQAWTLLLAALLTSGLSGCGTINEKIAAGAGDFVPAWAGGLPANAPPRPGTPEYDAWMKENERRRAMPAAERQQLEQSQSQAAGNR</sequence>